<protein>
    <submittedName>
        <fullName evidence="1">Uncharacterized protein</fullName>
    </submittedName>
</protein>
<keyword evidence="2" id="KW-1185">Reference proteome</keyword>
<evidence type="ECO:0000313" key="1">
    <source>
        <dbReference type="EMBL" id="KAI9549603.1"/>
    </source>
</evidence>
<reference evidence="1" key="1">
    <citation type="submission" date="2022-05" db="EMBL/GenBank/DDBJ databases">
        <title>A multi-omics perspective on studying reproductive biology in Daphnia sinensis.</title>
        <authorList>
            <person name="Jia J."/>
        </authorList>
    </citation>
    <scope>NUCLEOTIDE SEQUENCE</scope>
    <source>
        <strain evidence="1">WSL</strain>
    </source>
</reference>
<sequence>MGSNYSKSQLTQIVENTIMATVQTQQSASTTGTVTNKVDIDVIENSNVNMLQDMQASITIKATQTTQSVTDFQAKLESEIKKKVEQKSDTGSASSNTSISNTTLINKFAVDCSKALSHSLSMIVNATNEIKIGTIRNSTL</sequence>
<organism evidence="1 2">
    <name type="scientific">Daphnia sinensis</name>
    <dbReference type="NCBI Taxonomy" id="1820382"/>
    <lineage>
        <taxon>Eukaryota</taxon>
        <taxon>Metazoa</taxon>
        <taxon>Ecdysozoa</taxon>
        <taxon>Arthropoda</taxon>
        <taxon>Crustacea</taxon>
        <taxon>Branchiopoda</taxon>
        <taxon>Diplostraca</taxon>
        <taxon>Cladocera</taxon>
        <taxon>Anomopoda</taxon>
        <taxon>Daphniidae</taxon>
        <taxon>Daphnia</taxon>
        <taxon>Daphnia similis group</taxon>
    </lineage>
</organism>
<gene>
    <name evidence="1" type="ORF">GHT06_003789</name>
</gene>
<evidence type="ECO:0000313" key="2">
    <source>
        <dbReference type="Proteomes" id="UP000820818"/>
    </source>
</evidence>
<dbReference type="EMBL" id="WJBH02000290">
    <property type="protein sequence ID" value="KAI9549603.1"/>
    <property type="molecule type" value="Genomic_DNA"/>
</dbReference>
<name>A0AAD5L288_9CRUS</name>
<dbReference type="Proteomes" id="UP000820818">
    <property type="component" value="Unassembled WGS sequence"/>
</dbReference>
<comment type="caution">
    <text evidence="1">The sequence shown here is derived from an EMBL/GenBank/DDBJ whole genome shotgun (WGS) entry which is preliminary data.</text>
</comment>
<accession>A0AAD5L288</accession>
<dbReference type="AlphaFoldDB" id="A0AAD5L288"/>
<proteinExistence type="predicted"/>